<comment type="caution">
    <text evidence="5">The sequence shown here is derived from an EMBL/GenBank/DDBJ whole genome shotgun (WGS) entry which is preliminary data.</text>
</comment>
<dbReference type="InterPro" id="IPR003591">
    <property type="entry name" value="Leu-rich_rpt_typical-subtyp"/>
</dbReference>
<sequence length="1365" mass="154241">MNENTFGKPGFHHLVVEERLPRWLQHLHPDQLARLQHLDDHSNATWFHGAPAELRHAVDQAQRRTRRLTFALARAMADLRAVPDFAEPLLLKRLHERFGLNGGDLRRMHFVRFSRDWNWGTVATDLNHRVEPLFEAALQNFEKDQEMQPESVAILGEFRVTWSNGYPRYHYDSLPFTAAQFAEQCHDLDLGRRYQAHLNDIFGRKDVHSLAIQARREQLQLDLLLARMREPHADHDQVQRLLDATPQDTPLRCTHFSLFGVDVLEALVIHPHADSLAVFLYLPGEPQALLRYPTLVACQQALLRQLCQPAFRQRFFGYIQQDRVEHFASVLQRNLTGQTLPAERSTLWKAPAETDLHWVETSIDSELFAWLQDRHHRRLLNEARHLAVPSAEVDEAARQRRLHYWESLGLDLLGVAAFFVPAAGSLMMLVFAAQILGDVYEGVEAWEQGDIDAALDHAKAVALGLATAVATGVALHYAGKFTRNLIEVIRPDGTPRLWNGDLQPYRVEPPADARVNALGLLASGEQRHVCLDDGHFAVRPHADGQRWCIQHPQDPEAFQPVLEHNGEGAWHMAHEHPLQWPRQTLLRRLGAKVADYSDAELELASRIEDIGRDELLDVYLKHAPLPPRLLPTLQRLRAGLPAEDPLQAAFEGIYRPDRASPDSERLALLGLPRQAGWPADCRLDLRTGDPSGALLARAGDRFAGDARLILKTRDGYRALLQDTAQPAQEDLFEAIRQAVPELQDEPVALKDMIVGQAQSYPEYTRGQVWSGETDGWPDDGRLLGGFDVVPPAHYPPARPSADGLLTRYRRLYPSLSDQQARAALQQWHDAGQVAHVELRNLERQLDYLRTTLGQWASAAPLRTVARDSLIRCWQRNQATPGELDLSSIGLDDQDFAMLPHLGNAFAHVDELNLSSNPLRNIPRLLLSQLPPLRAVWASALELRHLPAGLGAQLRHLELTDNAISWSSISQEALAGYPQLEHLNLSGNPLQSPPDLTAAPNLRDVNLFDCSLRRIPEHLGELPHLQNLDLSSNLINRLPEGLEAQLTPPVQRAMGLEYNPLDNDSLNRIEAHYEATGIDLLVAEDDYTTLLLDADDATLACWERLGRLMPVEYRRDLRRVADDPLYGAAPSTTRRRFRAMLPWLESSPRARTMVRRLDAGSLLQFEQIADLERPEPFATPRLKSEHYLRVAVDSARCLALDEALVARLPNLGEAQLQALRALTLQRLGSDPQLRMHIAPTALEPVNLAGVEREAAQLQGNWTSVVRHQLRLIDGNTAVGRDALLAEGNDGEPVIRFWVRHLEQRYHPEFEQLREQANAQLLDAENLLSEGEYLEEANHLRRQLERERGRLLDDLTRGIAEGNPLRW</sequence>
<dbReference type="EMBL" id="JAZDQJ010000011">
    <property type="protein sequence ID" value="MEE1933987.1"/>
    <property type="molecule type" value="Genomic_DNA"/>
</dbReference>
<dbReference type="RefSeq" id="WP_330074776.1">
    <property type="nucleotide sequence ID" value="NZ_JAZDQJ010000011.1"/>
</dbReference>
<evidence type="ECO:0000256" key="3">
    <source>
        <dbReference type="SAM" id="Coils"/>
    </source>
</evidence>
<gene>
    <name evidence="5" type="ORF">V0R50_12205</name>
</gene>
<keyword evidence="3" id="KW-0175">Coiled coil</keyword>
<feature type="coiled-coil region" evidence="3">
    <location>
        <begin position="1308"/>
        <end position="1352"/>
    </location>
</feature>
<organism evidence="5 6">
    <name type="scientific">Pseudomonas ulcerans</name>
    <dbReference type="NCBI Taxonomy" id="3115852"/>
    <lineage>
        <taxon>Bacteria</taxon>
        <taxon>Pseudomonadati</taxon>
        <taxon>Pseudomonadota</taxon>
        <taxon>Gammaproteobacteria</taxon>
        <taxon>Pseudomonadales</taxon>
        <taxon>Pseudomonadaceae</taxon>
        <taxon>Pseudomonas</taxon>
    </lineage>
</organism>
<dbReference type="SMART" id="SM00369">
    <property type="entry name" value="LRR_TYP"/>
    <property type="match status" value="4"/>
</dbReference>
<keyword evidence="1" id="KW-0433">Leucine-rich repeat</keyword>
<dbReference type="InterPro" id="IPR050216">
    <property type="entry name" value="LRR_domain-containing"/>
</dbReference>
<feature type="domain" description="Dermonecrotic toxin N-terminal" evidence="4">
    <location>
        <begin position="77"/>
        <end position="317"/>
    </location>
</feature>
<keyword evidence="2" id="KW-0677">Repeat</keyword>
<dbReference type="Pfam" id="PF00560">
    <property type="entry name" value="LRR_1"/>
    <property type="match status" value="1"/>
</dbReference>
<dbReference type="InterPro" id="IPR001611">
    <property type="entry name" value="Leu-rich_rpt"/>
</dbReference>
<name>A0ABU7HR28_9PSED</name>
<dbReference type="Pfam" id="PF20178">
    <property type="entry name" value="ToxA_N"/>
    <property type="match status" value="1"/>
</dbReference>
<dbReference type="SUPFAM" id="SSF52058">
    <property type="entry name" value="L domain-like"/>
    <property type="match status" value="1"/>
</dbReference>
<accession>A0ABU7HR28</accession>
<evidence type="ECO:0000313" key="5">
    <source>
        <dbReference type="EMBL" id="MEE1933987.1"/>
    </source>
</evidence>
<evidence type="ECO:0000313" key="6">
    <source>
        <dbReference type="Proteomes" id="UP001335100"/>
    </source>
</evidence>
<evidence type="ECO:0000256" key="1">
    <source>
        <dbReference type="ARBA" id="ARBA00022614"/>
    </source>
</evidence>
<dbReference type="PANTHER" id="PTHR48051:SF1">
    <property type="entry name" value="RAS SUPPRESSOR PROTEIN 1"/>
    <property type="match status" value="1"/>
</dbReference>
<dbReference type="Gene3D" id="3.80.10.10">
    <property type="entry name" value="Ribonuclease Inhibitor"/>
    <property type="match status" value="2"/>
</dbReference>
<reference evidence="5 6" key="1">
    <citation type="submission" date="2024-01" db="EMBL/GenBank/DDBJ databases">
        <title>Unpublished Manusciprt.</title>
        <authorList>
            <person name="Duman M."/>
            <person name="Valdes E.G."/>
            <person name="Ajmi N."/>
            <person name="Altun S."/>
            <person name="Saticioglu I.B."/>
        </authorList>
    </citation>
    <scope>NUCLEOTIDE SEQUENCE [LARGE SCALE GENOMIC DNA]</scope>
    <source>
        <strain evidence="5 6">148P</strain>
    </source>
</reference>
<dbReference type="InterPro" id="IPR032675">
    <property type="entry name" value="LRR_dom_sf"/>
</dbReference>
<evidence type="ECO:0000256" key="2">
    <source>
        <dbReference type="ARBA" id="ARBA00022737"/>
    </source>
</evidence>
<dbReference type="Proteomes" id="UP001335100">
    <property type="component" value="Unassembled WGS sequence"/>
</dbReference>
<keyword evidence="6" id="KW-1185">Reference proteome</keyword>
<dbReference type="InterPro" id="IPR046673">
    <property type="entry name" value="ToxA_N"/>
</dbReference>
<protein>
    <submittedName>
        <fullName evidence="5">Leucine-rich repeat domain-containing protein</fullName>
    </submittedName>
</protein>
<dbReference type="PROSITE" id="PS51450">
    <property type="entry name" value="LRR"/>
    <property type="match status" value="3"/>
</dbReference>
<proteinExistence type="predicted"/>
<dbReference type="PANTHER" id="PTHR48051">
    <property type="match status" value="1"/>
</dbReference>
<evidence type="ECO:0000259" key="4">
    <source>
        <dbReference type="Pfam" id="PF20178"/>
    </source>
</evidence>